<reference evidence="9 10" key="1">
    <citation type="journal article" date="2009" name="Stand. Genomic Sci.">
        <title>Complete genome sequence of Stackebrandtia nassauensis type strain (LLR-40K-21).</title>
        <authorList>
            <person name="Munk C."/>
            <person name="Lapidus A."/>
            <person name="Copeland A."/>
            <person name="Jando M."/>
            <person name="Mayilraj S."/>
            <person name="Glavina Del Rio T."/>
            <person name="Nolan M."/>
            <person name="Chen F."/>
            <person name="Lucas S."/>
            <person name="Tice H."/>
            <person name="Cheng J.F."/>
            <person name="Han C."/>
            <person name="Detter J.C."/>
            <person name="Bruce D."/>
            <person name="Goodwin L."/>
            <person name="Chain P."/>
            <person name="Pitluck S."/>
            <person name="Goker M."/>
            <person name="Ovchinikova G."/>
            <person name="Pati A."/>
            <person name="Ivanova N."/>
            <person name="Mavromatis K."/>
            <person name="Chen A."/>
            <person name="Palaniappan K."/>
            <person name="Land M."/>
            <person name="Hauser L."/>
            <person name="Chang Y.J."/>
            <person name="Jeffries C.D."/>
            <person name="Bristow J."/>
            <person name="Eisen J.A."/>
            <person name="Markowitz V."/>
            <person name="Hugenholtz P."/>
            <person name="Kyrpides N.C."/>
            <person name="Klenk H.P."/>
        </authorList>
    </citation>
    <scope>NUCLEOTIDE SEQUENCE [LARGE SCALE GENOMIC DNA]</scope>
    <source>
        <strain evidence="10">DSM 44728 / CIP 108903 / NRRL B-16338 / NBRC 102104 / LLR-40K-21</strain>
    </source>
</reference>
<evidence type="ECO:0000259" key="8">
    <source>
        <dbReference type="Pfam" id="PF01435"/>
    </source>
</evidence>
<evidence type="ECO:0000256" key="5">
    <source>
        <dbReference type="ARBA" id="ARBA00023049"/>
    </source>
</evidence>
<organism evidence="9 10">
    <name type="scientific">Stackebrandtia nassauensis (strain DSM 44728 / CIP 108903 / NRRL B-16338 / NBRC 102104 / LLR-40K-21)</name>
    <dbReference type="NCBI Taxonomy" id="446470"/>
    <lineage>
        <taxon>Bacteria</taxon>
        <taxon>Bacillati</taxon>
        <taxon>Actinomycetota</taxon>
        <taxon>Actinomycetes</taxon>
        <taxon>Glycomycetales</taxon>
        <taxon>Glycomycetaceae</taxon>
        <taxon>Stackebrandtia</taxon>
    </lineage>
</organism>
<keyword evidence="3 6" id="KW-0378">Hydrolase</keyword>
<dbReference type="InterPro" id="IPR001915">
    <property type="entry name" value="Peptidase_M48"/>
</dbReference>
<feature type="transmembrane region" description="Helical" evidence="7">
    <location>
        <begin position="95"/>
        <end position="115"/>
    </location>
</feature>
<keyword evidence="4 6" id="KW-0862">Zinc</keyword>
<keyword evidence="1 6" id="KW-0645">Protease</keyword>
<dbReference type="PANTHER" id="PTHR34978">
    <property type="entry name" value="POSSIBLE SENSOR-TRANSDUCER PROTEIN BLAR"/>
    <property type="match status" value="1"/>
</dbReference>
<dbReference type="GO" id="GO:0006508">
    <property type="term" value="P:proteolysis"/>
    <property type="evidence" value="ECO:0007669"/>
    <property type="project" value="UniProtKB-KW"/>
</dbReference>
<dbReference type="PANTHER" id="PTHR34978:SF3">
    <property type="entry name" value="SLR0241 PROTEIN"/>
    <property type="match status" value="1"/>
</dbReference>
<dbReference type="EMBL" id="CP001778">
    <property type="protein sequence ID" value="ADD44386.1"/>
    <property type="molecule type" value="Genomic_DNA"/>
</dbReference>
<protein>
    <submittedName>
        <fullName evidence="9">Peptidase M48 Ste24p</fullName>
    </submittedName>
</protein>
<dbReference type="Pfam" id="PF01435">
    <property type="entry name" value="Peptidase_M48"/>
    <property type="match status" value="1"/>
</dbReference>
<keyword evidence="7" id="KW-1133">Transmembrane helix</keyword>
<evidence type="ECO:0000256" key="6">
    <source>
        <dbReference type="RuleBase" id="RU003983"/>
    </source>
</evidence>
<gene>
    <name evidence="9" type="ordered locus">Snas_4744</name>
</gene>
<proteinExistence type="inferred from homology"/>
<dbReference type="HOGENOM" id="CLU_056335_0_0_11"/>
<feature type="domain" description="Peptidase M48" evidence="8">
    <location>
        <begin position="128"/>
        <end position="206"/>
    </location>
</feature>
<dbReference type="OrthoDB" id="9785340at2"/>
<name>D3Q7P4_STANL</name>
<evidence type="ECO:0000256" key="4">
    <source>
        <dbReference type="ARBA" id="ARBA00022833"/>
    </source>
</evidence>
<feature type="transmembrane region" description="Helical" evidence="7">
    <location>
        <begin position="34"/>
        <end position="58"/>
    </location>
</feature>
<feature type="transmembrane region" description="Helical" evidence="7">
    <location>
        <begin position="280"/>
        <end position="311"/>
    </location>
</feature>
<keyword evidence="7" id="KW-0812">Transmembrane</keyword>
<dbReference type="KEGG" id="sna:Snas_4744"/>
<evidence type="ECO:0000256" key="2">
    <source>
        <dbReference type="ARBA" id="ARBA00022723"/>
    </source>
</evidence>
<dbReference type="CDD" id="cd07326">
    <property type="entry name" value="M56_BlaR1_MecR1_like"/>
    <property type="match status" value="1"/>
</dbReference>
<keyword evidence="2" id="KW-0479">Metal-binding</keyword>
<evidence type="ECO:0000256" key="3">
    <source>
        <dbReference type="ARBA" id="ARBA00022801"/>
    </source>
</evidence>
<dbReference type="InterPro" id="IPR052173">
    <property type="entry name" value="Beta-lactam_resp_regulator"/>
</dbReference>
<evidence type="ECO:0000256" key="7">
    <source>
        <dbReference type="SAM" id="Phobius"/>
    </source>
</evidence>
<accession>D3Q7P4</accession>
<dbReference type="Gene3D" id="3.30.2010.10">
    <property type="entry name" value="Metalloproteases ('zincins'), catalytic domain"/>
    <property type="match status" value="1"/>
</dbReference>
<dbReference type="eggNOG" id="COG0501">
    <property type="taxonomic scope" value="Bacteria"/>
</dbReference>
<keyword evidence="10" id="KW-1185">Reference proteome</keyword>
<dbReference type="RefSeq" id="WP_013019957.1">
    <property type="nucleotide sequence ID" value="NC_013947.1"/>
</dbReference>
<dbReference type="GO" id="GO:0004222">
    <property type="term" value="F:metalloendopeptidase activity"/>
    <property type="evidence" value="ECO:0007669"/>
    <property type="project" value="InterPro"/>
</dbReference>
<comment type="similarity">
    <text evidence="6">Belongs to the peptidase M48 family.</text>
</comment>
<evidence type="ECO:0000313" key="10">
    <source>
        <dbReference type="Proteomes" id="UP000000844"/>
    </source>
</evidence>
<evidence type="ECO:0000256" key="1">
    <source>
        <dbReference type="ARBA" id="ARBA00022670"/>
    </source>
</evidence>
<sequence length="314" mass="32245">MSGAALLGYAAVLSLCGASWLRDAGWTSRAPRLAIFTWFSLVASVLLALVAAGVLLIVPATGFHHGILDFIGACLATLEEQYGLVGGALLGGLSFVLAVGLPVLFAGSGAAEAISASMTRRRHLRGLSASARPDRRTGALVLDHDTAAAYCLPGRGGVVVVTTGAMRAVDGGGLAAVLHHERAHLAGRHHVLTALAHALHRPLCFLPLFAELPEQIGHLVELRADDVAAAKSGRRVLAESLLAFAEASVTPALALPAAGADTVDRMRRLITAPQRLNRPGAVGIAATGTVAMALPIVVTVLSLATVTYMACCSS</sequence>
<dbReference type="GO" id="GO:0046872">
    <property type="term" value="F:metal ion binding"/>
    <property type="evidence" value="ECO:0007669"/>
    <property type="project" value="UniProtKB-KW"/>
</dbReference>
<evidence type="ECO:0000313" key="9">
    <source>
        <dbReference type="EMBL" id="ADD44386.1"/>
    </source>
</evidence>
<dbReference type="Proteomes" id="UP000000844">
    <property type="component" value="Chromosome"/>
</dbReference>
<keyword evidence="7" id="KW-0472">Membrane</keyword>
<comment type="cofactor">
    <cofactor evidence="6">
        <name>Zn(2+)</name>
        <dbReference type="ChEBI" id="CHEBI:29105"/>
    </cofactor>
    <text evidence="6">Binds 1 zinc ion per subunit.</text>
</comment>
<dbReference type="AlphaFoldDB" id="D3Q7P4"/>
<keyword evidence="5 6" id="KW-0482">Metalloprotease</keyword>
<dbReference type="STRING" id="446470.Snas_4744"/>